<keyword evidence="2" id="KW-1185">Reference proteome</keyword>
<gene>
    <name evidence="1" type="ORF">AVEN_157080_1</name>
</gene>
<dbReference type="Proteomes" id="UP000499080">
    <property type="component" value="Unassembled WGS sequence"/>
</dbReference>
<organism evidence="1 2">
    <name type="scientific">Araneus ventricosus</name>
    <name type="common">Orbweaver spider</name>
    <name type="synonym">Epeira ventricosa</name>
    <dbReference type="NCBI Taxonomy" id="182803"/>
    <lineage>
        <taxon>Eukaryota</taxon>
        <taxon>Metazoa</taxon>
        <taxon>Ecdysozoa</taxon>
        <taxon>Arthropoda</taxon>
        <taxon>Chelicerata</taxon>
        <taxon>Arachnida</taxon>
        <taxon>Araneae</taxon>
        <taxon>Araneomorphae</taxon>
        <taxon>Entelegynae</taxon>
        <taxon>Araneoidea</taxon>
        <taxon>Araneidae</taxon>
        <taxon>Araneus</taxon>
    </lineage>
</organism>
<dbReference type="AlphaFoldDB" id="A0A4Y2B2U5"/>
<accession>A0A4Y2B2U5</accession>
<name>A0A4Y2B2U5_ARAVE</name>
<sequence length="115" mass="13399">EDGEIVHVLIGHWPLTIWFGQLAPKFRKPEISYFKLLSEFSEVSRSAFSTIQETVLPELLSEGNKKKRMESAVTFLTLYNEENDDFFSRIFAGDETWVTPLLQSENIPVWQPIRH</sequence>
<feature type="non-terminal residue" evidence="1">
    <location>
        <position position="1"/>
    </location>
</feature>
<reference evidence="1 2" key="1">
    <citation type="journal article" date="2019" name="Sci. Rep.">
        <title>Orb-weaving spider Araneus ventricosus genome elucidates the spidroin gene catalogue.</title>
        <authorList>
            <person name="Kono N."/>
            <person name="Nakamura H."/>
            <person name="Ohtoshi R."/>
            <person name="Moran D.A.P."/>
            <person name="Shinohara A."/>
            <person name="Yoshida Y."/>
            <person name="Fujiwara M."/>
            <person name="Mori M."/>
            <person name="Tomita M."/>
            <person name="Arakawa K."/>
        </authorList>
    </citation>
    <scope>NUCLEOTIDE SEQUENCE [LARGE SCALE GENOMIC DNA]</scope>
</reference>
<protein>
    <submittedName>
        <fullName evidence="1">Uncharacterized protein</fullName>
    </submittedName>
</protein>
<evidence type="ECO:0000313" key="1">
    <source>
        <dbReference type="EMBL" id="GBL85596.1"/>
    </source>
</evidence>
<evidence type="ECO:0000313" key="2">
    <source>
        <dbReference type="Proteomes" id="UP000499080"/>
    </source>
</evidence>
<comment type="caution">
    <text evidence="1">The sequence shown here is derived from an EMBL/GenBank/DDBJ whole genome shotgun (WGS) entry which is preliminary data.</text>
</comment>
<proteinExistence type="predicted"/>
<dbReference type="EMBL" id="BGPR01082050">
    <property type="protein sequence ID" value="GBL85596.1"/>
    <property type="molecule type" value="Genomic_DNA"/>
</dbReference>